<dbReference type="Gene3D" id="3.40.50.150">
    <property type="entry name" value="Vaccinia Virus protein VP39"/>
    <property type="match status" value="1"/>
</dbReference>
<evidence type="ECO:0000256" key="2">
    <source>
        <dbReference type="ARBA" id="ARBA00022679"/>
    </source>
</evidence>
<gene>
    <name evidence="4" type="ORF">D8M05_05630</name>
</gene>
<evidence type="ECO:0000313" key="4">
    <source>
        <dbReference type="EMBL" id="RKQ17143.1"/>
    </source>
</evidence>
<feature type="domain" description="Methyltransferase" evidence="3">
    <location>
        <begin position="52"/>
        <end position="145"/>
    </location>
</feature>
<dbReference type="InterPro" id="IPR041698">
    <property type="entry name" value="Methyltransf_25"/>
</dbReference>
<dbReference type="GO" id="GO:0008168">
    <property type="term" value="F:methyltransferase activity"/>
    <property type="evidence" value="ECO:0007669"/>
    <property type="project" value="UniProtKB-KW"/>
</dbReference>
<dbReference type="CDD" id="cd02440">
    <property type="entry name" value="AdoMet_MTases"/>
    <property type="match status" value="1"/>
</dbReference>
<evidence type="ECO:0000313" key="5">
    <source>
        <dbReference type="Proteomes" id="UP000281813"/>
    </source>
</evidence>
<dbReference type="PANTHER" id="PTHR43861:SF1">
    <property type="entry name" value="TRANS-ACONITATE 2-METHYLTRANSFERASE"/>
    <property type="match status" value="1"/>
</dbReference>
<dbReference type="InterPro" id="IPR029063">
    <property type="entry name" value="SAM-dependent_MTases_sf"/>
</dbReference>
<evidence type="ECO:0000256" key="1">
    <source>
        <dbReference type="ARBA" id="ARBA00022603"/>
    </source>
</evidence>
<dbReference type="Pfam" id="PF13649">
    <property type="entry name" value="Methyltransf_25"/>
    <property type="match status" value="1"/>
</dbReference>
<dbReference type="PANTHER" id="PTHR43861">
    <property type="entry name" value="TRANS-ACONITATE 2-METHYLTRANSFERASE-RELATED"/>
    <property type="match status" value="1"/>
</dbReference>
<accession>A0A494Z4A6</accession>
<organism evidence="4 5">
    <name type="scientific">Oceanobacillus bengalensis</name>
    <dbReference type="NCBI Taxonomy" id="1435466"/>
    <lineage>
        <taxon>Bacteria</taxon>
        <taxon>Bacillati</taxon>
        <taxon>Bacillota</taxon>
        <taxon>Bacilli</taxon>
        <taxon>Bacillales</taxon>
        <taxon>Bacillaceae</taxon>
        <taxon>Oceanobacillus</taxon>
    </lineage>
</organism>
<dbReference type="OrthoDB" id="9791837at2"/>
<comment type="caution">
    <text evidence="4">The sequence shown here is derived from an EMBL/GenBank/DDBJ whole genome shotgun (WGS) entry which is preliminary data.</text>
</comment>
<keyword evidence="1 4" id="KW-0489">Methyltransferase</keyword>
<protein>
    <submittedName>
        <fullName evidence="4">Class I SAM-dependent methyltransferase</fullName>
    </submittedName>
</protein>
<sequence length="219" mass="24786">MMLSKQGFNLWADEYDKTVQVSEENNLYPFAGYKRILNTIFNEAMQNEKSKILDIGFGTGVLTSKLYEEGHQMDGLDFSSKMVSIAQAKMPNANLKEWDISNGLPDFVSENKYDSIISTYTLHHLTDEAKVQLIKQLLPILNQNGKLLIGDIAFETRSQLNNCRKDSEGYWDEEEIYFVAEEITATLAAFCSCTFYPISHCGGVFIISGSVMNQRLTCQ</sequence>
<dbReference type="Proteomes" id="UP000281813">
    <property type="component" value="Unassembled WGS sequence"/>
</dbReference>
<evidence type="ECO:0000259" key="3">
    <source>
        <dbReference type="Pfam" id="PF13649"/>
    </source>
</evidence>
<dbReference type="SUPFAM" id="SSF53335">
    <property type="entry name" value="S-adenosyl-L-methionine-dependent methyltransferases"/>
    <property type="match status" value="1"/>
</dbReference>
<reference evidence="4 5" key="1">
    <citation type="journal article" date="2015" name="Antonie Van Leeuwenhoek">
        <title>Oceanobacillus bengalensis sp. nov., a bacterium isolated from seawater of the Bay of Bengal.</title>
        <authorList>
            <person name="Yongchang O."/>
            <person name="Xiang W."/>
            <person name="Wang G."/>
        </authorList>
    </citation>
    <scope>NUCLEOTIDE SEQUENCE [LARGE SCALE GENOMIC DNA]</scope>
    <source>
        <strain evidence="4 5">MCCC 1K00260</strain>
    </source>
</reference>
<dbReference type="AlphaFoldDB" id="A0A494Z4A6"/>
<name>A0A494Z4A6_9BACI</name>
<proteinExistence type="predicted"/>
<dbReference type="EMBL" id="RBZO01000006">
    <property type="protein sequence ID" value="RKQ17143.1"/>
    <property type="molecule type" value="Genomic_DNA"/>
</dbReference>
<keyword evidence="5" id="KW-1185">Reference proteome</keyword>
<keyword evidence="2 4" id="KW-0808">Transferase</keyword>
<dbReference type="GO" id="GO:0032259">
    <property type="term" value="P:methylation"/>
    <property type="evidence" value="ECO:0007669"/>
    <property type="project" value="UniProtKB-KW"/>
</dbReference>